<proteinExistence type="predicted"/>
<organism evidence="1 2">
    <name type="scientific">Pseudomonas syringae pv. spinaceae</name>
    <dbReference type="NCBI Taxonomy" id="264459"/>
    <lineage>
        <taxon>Bacteria</taxon>
        <taxon>Pseudomonadati</taxon>
        <taxon>Pseudomonadota</taxon>
        <taxon>Gammaproteobacteria</taxon>
        <taxon>Pseudomonadales</taxon>
        <taxon>Pseudomonadaceae</taxon>
        <taxon>Pseudomonas</taxon>
        <taxon>Pseudomonas syringae</taxon>
    </lineage>
</organism>
<reference evidence="1 2" key="1">
    <citation type="submission" date="2015-09" db="EMBL/GenBank/DDBJ databases">
        <title>Genome announcement of multiple Pseudomonas syringae strains.</title>
        <authorList>
            <person name="Thakur S."/>
            <person name="Wang P.W."/>
            <person name="Gong Y."/>
            <person name="Weir B.S."/>
            <person name="Guttman D.S."/>
        </authorList>
    </citation>
    <scope>NUCLEOTIDE SEQUENCE [LARGE SCALE GENOMIC DNA]</scope>
    <source>
        <strain evidence="1 2">ICMP16929</strain>
    </source>
</reference>
<accession>A0A0Q0HPV4</accession>
<dbReference type="EMBL" id="LJRI01000761">
    <property type="protein sequence ID" value="KPY90955.1"/>
    <property type="molecule type" value="Genomic_DNA"/>
</dbReference>
<dbReference type="Proteomes" id="UP000050384">
    <property type="component" value="Unassembled WGS sequence"/>
</dbReference>
<protein>
    <submittedName>
        <fullName evidence="1">Uncharacterized protein</fullName>
    </submittedName>
</protein>
<name>A0A0Q0HPV4_PSESX</name>
<gene>
    <name evidence="1" type="ORF">ALO94_00811</name>
</gene>
<feature type="non-terminal residue" evidence="1">
    <location>
        <position position="1"/>
    </location>
</feature>
<evidence type="ECO:0000313" key="1">
    <source>
        <dbReference type="EMBL" id="KPY90955.1"/>
    </source>
</evidence>
<comment type="caution">
    <text evidence="1">The sequence shown here is derived from an EMBL/GenBank/DDBJ whole genome shotgun (WGS) entry which is preliminary data.</text>
</comment>
<evidence type="ECO:0000313" key="2">
    <source>
        <dbReference type="Proteomes" id="UP000050384"/>
    </source>
</evidence>
<sequence>HMLSLLEALGKTHQTQRGLFEPGHVGNRPLGFLQALPRLQNLPSLMNDPLGKVMLETIAARIFELGHIQTTVDLLSEMDDGAMLAPPIRQKSAASHLFDNILMAHSHYSKLID</sequence>
<dbReference type="AlphaFoldDB" id="A0A0Q0HPV4"/>